<name>A0A366M927_9EURY</name>
<evidence type="ECO:0000313" key="4">
    <source>
        <dbReference type="Proteomes" id="UP000253099"/>
    </source>
</evidence>
<gene>
    <name evidence="3" type="ORF">ALNOE001_17520</name>
</gene>
<dbReference type="EMBL" id="NIZT01000059">
    <property type="protein sequence ID" value="RBQ22547.1"/>
    <property type="molecule type" value="Genomic_DNA"/>
</dbReference>
<feature type="domain" description="DUF11" evidence="2">
    <location>
        <begin position="15"/>
        <end position="111"/>
    </location>
</feature>
<sequence length="156" mass="16911">MEKSIWRNGTDYINLTITKVANVTKNPSYGQLINYTITVTNHGPDDVTGVVVNELLSGSLVYVDDSSGGLYDPGTGVWSIGSLNNGDSVTLVITVRVNGTGLIVNDVNVTSEIRKILTTILTTLILLKTLQLNQIILIPLIQVLVLLVKFLMMVNP</sequence>
<dbReference type="Gene3D" id="2.60.40.10">
    <property type="entry name" value="Immunoglobulins"/>
    <property type="match status" value="1"/>
</dbReference>
<keyword evidence="1" id="KW-1133">Transmembrane helix</keyword>
<dbReference type="NCBIfam" id="TIGR01451">
    <property type="entry name" value="B_ant_repeat"/>
    <property type="match status" value="1"/>
</dbReference>
<evidence type="ECO:0000256" key="1">
    <source>
        <dbReference type="SAM" id="Phobius"/>
    </source>
</evidence>
<dbReference type="InterPro" id="IPR013783">
    <property type="entry name" value="Ig-like_fold"/>
</dbReference>
<comment type="caution">
    <text evidence="3">The sequence shown here is derived from an EMBL/GenBank/DDBJ whole genome shotgun (WGS) entry which is preliminary data.</text>
</comment>
<proteinExistence type="predicted"/>
<keyword evidence="1" id="KW-0472">Membrane</keyword>
<evidence type="ECO:0000313" key="3">
    <source>
        <dbReference type="EMBL" id="RBQ22547.1"/>
    </source>
</evidence>
<dbReference type="Proteomes" id="UP000253099">
    <property type="component" value="Unassembled WGS sequence"/>
</dbReference>
<dbReference type="PANTHER" id="PTHR34819">
    <property type="entry name" value="LARGE CYSTEINE-RICH PERIPLASMIC PROTEIN OMCB"/>
    <property type="match status" value="1"/>
</dbReference>
<protein>
    <recommendedName>
        <fullName evidence="2">DUF11 domain-containing protein</fullName>
    </recommendedName>
</protein>
<dbReference type="InterPro" id="IPR051172">
    <property type="entry name" value="Chlamydia_OmcB"/>
</dbReference>
<evidence type="ECO:0000259" key="2">
    <source>
        <dbReference type="Pfam" id="PF01345"/>
    </source>
</evidence>
<accession>A0A366M927</accession>
<dbReference type="AlphaFoldDB" id="A0A366M927"/>
<keyword evidence="1" id="KW-0812">Transmembrane</keyword>
<dbReference type="PANTHER" id="PTHR34819:SF3">
    <property type="entry name" value="CELL SURFACE PROTEIN"/>
    <property type="match status" value="1"/>
</dbReference>
<keyword evidence="4" id="KW-1185">Reference proteome</keyword>
<reference evidence="3 4" key="1">
    <citation type="submission" date="2018-06" db="EMBL/GenBank/DDBJ databases">
        <title>Genomic insight into two independent archaeal endosymbiosis events.</title>
        <authorList>
            <person name="Lind A.E."/>
            <person name="Lewis W.H."/>
            <person name="Spang A."/>
            <person name="Guy L."/>
            <person name="Embley M.T."/>
            <person name="Ettema T.J.G."/>
        </authorList>
    </citation>
    <scope>NUCLEOTIDE SEQUENCE [LARGE SCALE GENOMIC DNA]</scope>
    <source>
        <strain evidence="3">NOE</strain>
    </source>
</reference>
<organism evidence="3 4">
    <name type="scientific">Candidatus Methanobinarius endosymbioticus</name>
    <dbReference type="NCBI Taxonomy" id="2006182"/>
    <lineage>
        <taxon>Archaea</taxon>
        <taxon>Methanobacteriati</taxon>
        <taxon>Methanobacteriota</taxon>
        <taxon>Methanomada group</taxon>
        <taxon>Methanobacteria</taxon>
        <taxon>Methanobacteriales</taxon>
        <taxon>Methanobacteriaceae</taxon>
        <taxon>Candidatus Methanobinarius</taxon>
    </lineage>
</organism>
<dbReference type="InterPro" id="IPR001434">
    <property type="entry name" value="OmcB-like_DUF11"/>
</dbReference>
<dbReference type="InterPro" id="IPR047589">
    <property type="entry name" value="DUF11_rpt"/>
</dbReference>
<dbReference type="Pfam" id="PF01345">
    <property type="entry name" value="DUF11"/>
    <property type="match status" value="1"/>
</dbReference>
<feature type="transmembrane region" description="Helical" evidence="1">
    <location>
        <begin position="135"/>
        <end position="154"/>
    </location>
</feature>